<organism evidence="2 3">
    <name type="scientific">Oryza glaberrima</name>
    <name type="common">African rice</name>
    <dbReference type="NCBI Taxonomy" id="4538"/>
    <lineage>
        <taxon>Eukaryota</taxon>
        <taxon>Viridiplantae</taxon>
        <taxon>Streptophyta</taxon>
        <taxon>Embryophyta</taxon>
        <taxon>Tracheophyta</taxon>
        <taxon>Spermatophyta</taxon>
        <taxon>Magnoliopsida</taxon>
        <taxon>Liliopsida</taxon>
        <taxon>Poales</taxon>
        <taxon>Poaceae</taxon>
        <taxon>BOP clade</taxon>
        <taxon>Oryzoideae</taxon>
        <taxon>Oryzeae</taxon>
        <taxon>Oryzinae</taxon>
        <taxon>Oryza</taxon>
    </lineage>
</organism>
<keyword evidence="3" id="KW-1185">Reference proteome</keyword>
<dbReference type="GeneID" id="127760210"/>
<dbReference type="Proteomes" id="UP000007306">
    <property type="component" value="Chromosome 1"/>
</dbReference>
<dbReference type="HOGENOM" id="CLU_1345086_0_0_1"/>
<feature type="compositionally biased region" description="Basic residues" evidence="1">
    <location>
        <begin position="112"/>
        <end position="124"/>
    </location>
</feature>
<proteinExistence type="predicted"/>
<evidence type="ECO:0000313" key="2">
    <source>
        <dbReference type="EnsemblPlants" id="ORGLA01G0311200.1"/>
    </source>
</evidence>
<reference evidence="2" key="1">
    <citation type="submission" date="2015-06" db="UniProtKB">
        <authorList>
            <consortium name="EnsemblPlants"/>
        </authorList>
    </citation>
    <scope>IDENTIFICATION</scope>
</reference>
<dbReference type="EnsemblPlants" id="ORGLA01G0311200.1">
    <property type="protein sequence ID" value="ORGLA01G0311200.1"/>
    <property type="gene ID" value="ORGLA01G0311200"/>
</dbReference>
<evidence type="ECO:0000313" key="3">
    <source>
        <dbReference type="Proteomes" id="UP000007306"/>
    </source>
</evidence>
<reference evidence="2 3" key="2">
    <citation type="submission" date="2018-04" db="EMBL/GenBank/DDBJ databases">
        <title>OglaRS2 (Oryza glaberrima Reference Sequence Version 2).</title>
        <authorList>
            <person name="Zhang J."/>
            <person name="Kudrna D."/>
            <person name="Lee S."/>
            <person name="Talag J."/>
            <person name="Rajasekar S."/>
            <person name="Wing R.A."/>
        </authorList>
    </citation>
    <scope>NUCLEOTIDE SEQUENCE [LARGE SCALE GENOMIC DNA]</scope>
    <source>
        <strain evidence="2 3">cv. IRGC 96717</strain>
    </source>
</reference>
<accession>I1NTC2</accession>
<sequence>MSSAGAAALTCVSRRRRLTCVRRRRHCRPPASLGVAAVIRQHLPAPPPSNASLGAVALTCVRRRRRCRPPASADAATLTCVRRRPHPPVAASVAVVPPPSLASSAVALVHRGRSRRRRRVRRNCGPRLPRPSPLPSLASSTVALVHRGRSSRRRCVRRSCDHHPATAITLSPSLASALVVALTSHDRGRAAAVVEPSSSPASVA</sequence>
<name>I1NTC2_ORYGL</name>
<dbReference type="AlphaFoldDB" id="I1NTC2"/>
<dbReference type="RefSeq" id="XP_052140390.1">
    <property type="nucleotide sequence ID" value="XM_052284430.1"/>
</dbReference>
<evidence type="ECO:0000256" key="1">
    <source>
        <dbReference type="SAM" id="MobiDB-lite"/>
    </source>
</evidence>
<dbReference type="Gramene" id="ORGLA01G0311200.1">
    <property type="protein sequence ID" value="ORGLA01G0311200.1"/>
    <property type="gene ID" value="ORGLA01G0311200"/>
</dbReference>
<dbReference type="KEGG" id="ogl:127760210"/>
<gene>
    <name evidence="2" type="primary">LOC127760210</name>
</gene>
<feature type="region of interest" description="Disordered" evidence="1">
    <location>
        <begin position="112"/>
        <end position="140"/>
    </location>
</feature>
<protein>
    <submittedName>
        <fullName evidence="2">Uncharacterized protein</fullName>
    </submittedName>
</protein>